<feature type="signal peptide" evidence="2">
    <location>
        <begin position="1"/>
        <end position="18"/>
    </location>
</feature>
<gene>
    <name evidence="3" type="ORF">SAMN04488525_101857</name>
</gene>
<sequence>MSKLRKLALLGIASLGLAACGSENVAEDNQEQASSSTSVASESSAVAESTSEIDPMLVTNGPMMKVGQYVNDPAYGKLSLAKITIPEIRSEVSSGIFLTIHSVKLINFENIPDSSAYDASTYIGISGKQGYDLQVVYTVENETDSKIGHTPLSKLVLSDGEQITRGIFVDETMSLEPHSKASNQIAHVAIPSQDITSVSLYLEPTYESPYVNIDAIPVDVAF</sequence>
<reference evidence="3 4" key="1">
    <citation type="submission" date="2016-10" db="EMBL/GenBank/DDBJ databases">
        <authorList>
            <person name="Varghese N."/>
            <person name="Submissions S."/>
        </authorList>
    </citation>
    <scope>NUCLEOTIDE SEQUENCE [LARGE SCALE GENOMIC DNA]</scope>
    <source>
        <strain evidence="3 4">DSM 14526</strain>
    </source>
</reference>
<evidence type="ECO:0000256" key="2">
    <source>
        <dbReference type="SAM" id="SignalP"/>
    </source>
</evidence>
<organism evidence="3 4">
    <name type="scientific">Trichococcus collinsii</name>
    <dbReference type="NCBI Taxonomy" id="157076"/>
    <lineage>
        <taxon>Bacteria</taxon>
        <taxon>Bacillati</taxon>
        <taxon>Bacillota</taxon>
        <taxon>Bacilli</taxon>
        <taxon>Lactobacillales</taxon>
        <taxon>Carnobacteriaceae</taxon>
        <taxon>Trichococcus</taxon>
    </lineage>
</organism>
<feature type="chain" id="PRO_5044319704" description="DUF4352 domain-containing protein" evidence="2">
    <location>
        <begin position="19"/>
        <end position="222"/>
    </location>
</feature>
<keyword evidence="4" id="KW-1185">Reference proteome</keyword>
<dbReference type="Proteomes" id="UP000199042">
    <property type="component" value="Unassembled WGS sequence"/>
</dbReference>
<keyword evidence="2" id="KW-0732">Signal</keyword>
<comment type="caution">
    <text evidence="3">The sequence shown here is derived from an EMBL/GenBank/DDBJ whole genome shotgun (WGS) entry which is preliminary data.</text>
</comment>
<feature type="compositionally biased region" description="Low complexity" evidence="1">
    <location>
        <begin position="31"/>
        <end position="52"/>
    </location>
</feature>
<name>A0AB37ZYU0_9LACT</name>
<dbReference type="PROSITE" id="PS51257">
    <property type="entry name" value="PROKAR_LIPOPROTEIN"/>
    <property type="match status" value="1"/>
</dbReference>
<dbReference type="AlphaFoldDB" id="A0AB37ZYU0"/>
<evidence type="ECO:0000313" key="3">
    <source>
        <dbReference type="EMBL" id="SEA00977.1"/>
    </source>
</evidence>
<protein>
    <recommendedName>
        <fullName evidence="5">DUF4352 domain-containing protein</fullName>
    </recommendedName>
</protein>
<dbReference type="RefSeq" id="WP_086986894.1">
    <property type="nucleotide sequence ID" value="NZ_FJNA01000002.1"/>
</dbReference>
<evidence type="ECO:0000313" key="4">
    <source>
        <dbReference type="Proteomes" id="UP000199042"/>
    </source>
</evidence>
<evidence type="ECO:0000256" key="1">
    <source>
        <dbReference type="SAM" id="MobiDB-lite"/>
    </source>
</evidence>
<evidence type="ECO:0008006" key="5">
    <source>
        <dbReference type="Google" id="ProtNLM"/>
    </source>
</evidence>
<proteinExistence type="predicted"/>
<accession>A0AB37ZYU0</accession>
<dbReference type="EMBL" id="FNQH01000001">
    <property type="protein sequence ID" value="SEA00977.1"/>
    <property type="molecule type" value="Genomic_DNA"/>
</dbReference>
<feature type="region of interest" description="Disordered" evidence="1">
    <location>
        <begin position="28"/>
        <end position="52"/>
    </location>
</feature>